<dbReference type="PANTHER" id="PTHR30506:SF3">
    <property type="entry name" value="UPF0126 INNER MEMBRANE PROTEIN YADS-RELATED"/>
    <property type="match status" value="1"/>
</dbReference>
<comment type="similarity">
    <text evidence="2">Belongs to the UPF0126 family.</text>
</comment>
<feature type="transmembrane region" description="Helical" evidence="7">
    <location>
        <begin position="136"/>
        <end position="155"/>
    </location>
</feature>
<accession>A0A0T6DQP3</accession>
<evidence type="ECO:0000256" key="2">
    <source>
        <dbReference type="ARBA" id="ARBA00008193"/>
    </source>
</evidence>
<dbReference type="PANTHER" id="PTHR30506">
    <property type="entry name" value="INNER MEMBRANE PROTEIN"/>
    <property type="match status" value="1"/>
</dbReference>
<organism evidence="9 10">
    <name type="scientific">Psychrobacter piscatorii</name>
    <dbReference type="NCBI Taxonomy" id="554343"/>
    <lineage>
        <taxon>Bacteria</taxon>
        <taxon>Pseudomonadati</taxon>
        <taxon>Pseudomonadota</taxon>
        <taxon>Gammaproteobacteria</taxon>
        <taxon>Moraxellales</taxon>
        <taxon>Moraxellaceae</taxon>
        <taxon>Psychrobacter</taxon>
    </lineage>
</organism>
<dbReference type="Proteomes" id="UP000051202">
    <property type="component" value="Unassembled WGS sequence"/>
</dbReference>
<evidence type="ECO:0000256" key="7">
    <source>
        <dbReference type="SAM" id="Phobius"/>
    </source>
</evidence>
<evidence type="ECO:0000256" key="4">
    <source>
        <dbReference type="ARBA" id="ARBA00022692"/>
    </source>
</evidence>
<keyword evidence="6 7" id="KW-0472">Membrane</keyword>
<dbReference type="InterPro" id="IPR005115">
    <property type="entry name" value="Gly_transporter"/>
</dbReference>
<evidence type="ECO:0000256" key="3">
    <source>
        <dbReference type="ARBA" id="ARBA00022475"/>
    </source>
</evidence>
<dbReference type="AlphaFoldDB" id="A0A0T6DQP3"/>
<dbReference type="GO" id="GO:0005886">
    <property type="term" value="C:plasma membrane"/>
    <property type="evidence" value="ECO:0007669"/>
    <property type="project" value="UniProtKB-SubCell"/>
</dbReference>
<proteinExistence type="inferred from homology"/>
<evidence type="ECO:0000259" key="8">
    <source>
        <dbReference type="Pfam" id="PF03458"/>
    </source>
</evidence>
<feature type="transmembrane region" description="Helical" evidence="7">
    <location>
        <begin position="167"/>
        <end position="182"/>
    </location>
</feature>
<evidence type="ECO:0000313" key="9">
    <source>
        <dbReference type="EMBL" id="KRU22130.1"/>
    </source>
</evidence>
<gene>
    <name evidence="9" type="ORF">AS194_09750</name>
</gene>
<feature type="domain" description="Glycine transporter" evidence="8">
    <location>
        <begin position="23"/>
        <end position="96"/>
    </location>
</feature>
<keyword evidence="3" id="KW-1003">Cell membrane</keyword>
<comment type="subcellular location">
    <subcellularLocation>
        <location evidence="1">Cell membrane</location>
        <topology evidence="1">Multi-pass membrane protein</topology>
    </subcellularLocation>
</comment>
<keyword evidence="4 7" id="KW-0812">Transmembrane</keyword>
<dbReference type="Pfam" id="PF03458">
    <property type="entry name" value="Gly_transporter"/>
    <property type="match status" value="2"/>
</dbReference>
<feature type="domain" description="Glycine transporter" evidence="8">
    <location>
        <begin position="111"/>
        <end position="183"/>
    </location>
</feature>
<evidence type="ECO:0000313" key="10">
    <source>
        <dbReference type="Proteomes" id="UP000051202"/>
    </source>
</evidence>
<keyword evidence="5 7" id="KW-1133">Transmembrane helix</keyword>
<dbReference type="EMBL" id="LNDJ01000079">
    <property type="protein sequence ID" value="KRU22130.1"/>
    <property type="molecule type" value="Genomic_DNA"/>
</dbReference>
<sequence length="221" mass="24514">MLAIVLDPAVLITTFDPRSLIYFFDMIGIIACSVSGTILAKHKNFDVFGCLLVSIVTAIGGGTVRDVILDRHPLFWMVDMSYLTLITLSSLVMQIFFHPNSRRVDKFLKLSDTIGLSAFTLIGIKVADSMGTNVPVALLLGVITIIVGGIIRDMICNEIPLVLQQEIYITAALTGGVLYFALRNLGVTDWVADISAMSTIFTLRMLAIRYDWQFPTLEWKY</sequence>
<feature type="transmembrane region" description="Helical" evidence="7">
    <location>
        <begin position="74"/>
        <end position="95"/>
    </location>
</feature>
<keyword evidence="10" id="KW-1185">Reference proteome</keyword>
<evidence type="ECO:0000256" key="5">
    <source>
        <dbReference type="ARBA" id="ARBA00022989"/>
    </source>
</evidence>
<evidence type="ECO:0000256" key="1">
    <source>
        <dbReference type="ARBA" id="ARBA00004651"/>
    </source>
</evidence>
<evidence type="ECO:0000256" key="6">
    <source>
        <dbReference type="ARBA" id="ARBA00023136"/>
    </source>
</evidence>
<protein>
    <recommendedName>
        <fullName evidence="8">Glycine transporter domain-containing protein</fullName>
    </recommendedName>
</protein>
<feature type="transmembrane region" description="Helical" evidence="7">
    <location>
        <begin position="47"/>
        <end position="68"/>
    </location>
</feature>
<comment type="caution">
    <text evidence="9">The sequence shown here is derived from an EMBL/GenBank/DDBJ whole genome shotgun (WGS) entry which is preliminary data.</text>
</comment>
<feature type="transmembrane region" description="Helical" evidence="7">
    <location>
        <begin position="20"/>
        <end position="40"/>
    </location>
</feature>
<dbReference type="RefSeq" id="WP_058025111.1">
    <property type="nucleotide sequence ID" value="NZ_LNDJ01000079.1"/>
</dbReference>
<reference evidence="9 10" key="1">
    <citation type="submission" date="2015-11" db="EMBL/GenBank/DDBJ databases">
        <title>Permanent draft genome of Psychrobacter piscatorii LQ58.</title>
        <authorList>
            <person name="Zhou M."/>
            <person name="Dong B."/>
            <person name="Liu Q."/>
        </authorList>
    </citation>
    <scope>NUCLEOTIDE SEQUENCE [LARGE SCALE GENOMIC DNA]</scope>
    <source>
        <strain evidence="9 10">LQ58</strain>
    </source>
</reference>
<name>A0A0T6DQP3_9GAMM</name>